<gene>
    <name evidence="11" type="primary">OST1</name>
    <name evidence="11" type="ORF">K7432_009100</name>
</gene>
<keyword evidence="8 10" id="KW-1133">Transmembrane helix</keyword>
<dbReference type="PROSITE" id="PS51257">
    <property type="entry name" value="PROKAR_LIPOPROTEIN"/>
    <property type="match status" value="1"/>
</dbReference>
<organism evidence="11 12">
    <name type="scientific">Basidiobolus ranarum</name>
    <dbReference type="NCBI Taxonomy" id="34480"/>
    <lineage>
        <taxon>Eukaryota</taxon>
        <taxon>Fungi</taxon>
        <taxon>Fungi incertae sedis</taxon>
        <taxon>Zoopagomycota</taxon>
        <taxon>Entomophthoromycotina</taxon>
        <taxon>Basidiobolomycetes</taxon>
        <taxon>Basidiobolales</taxon>
        <taxon>Basidiobolaceae</taxon>
        <taxon>Basidiobolus</taxon>
    </lineage>
</organism>
<evidence type="ECO:0000256" key="2">
    <source>
        <dbReference type="ARBA" id="ARBA00004115"/>
    </source>
</evidence>
<evidence type="ECO:0000256" key="4">
    <source>
        <dbReference type="ARBA" id="ARBA00008905"/>
    </source>
</evidence>
<dbReference type="PANTHER" id="PTHR21049">
    <property type="entry name" value="RIBOPHORIN I"/>
    <property type="match status" value="1"/>
</dbReference>
<sequence>MRFNTAIISLVALISCQAFQIPQHVINSNLIRTIDLTGSAVQETVAVAIINQHTEPVNEYIVAIPSQVKPHLSYITAKDKKTSTPLQISVGQYDPESQSFYYKIDFAAPLPPKEKLVAIINLSYSHVLTPFPAEVPQNGKPLYLYESNVYIYSPYHTEKQKTNIKLPQGSIESYTKHPEPVEAKGNKLTYGPFTPQKPYAYSPLKVHFEKTLPILTLTNVRREIEVSHLGGNLAIEEHQNIRHDGAKLKGFFSRLDFQRAVMYQQNPPSALFSLKTAFPPSASDVYFRDEIGNVSTSRYVSSKDSFFLDMRPRYPIFGGWNYTWYHGYNLPLQEHLKVDNGRYHLKVPFVGPINDAVMDDVEVRIILPEGAENVQLSLPFDIDSVEHSTHHTYFDTTGRYVLILKKKNVVIEHVQNILVSYDYPTIRLLQKPFAASAFFLVAFMLSMIVSRTEFFISKKKTA</sequence>
<evidence type="ECO:0000313" key="12">
    <source>
        <dbReference type="Proteomes" id="UP001479436"/>
    </source>
</evidence>
<feature type="chain" id="PRO_5044974917" description="Dolichyl-diphosphooligosaccharide--protein glycosyltransferase subunit 1" evidence="10">
    <location>
        <begin position="19"/>
        <end position="462"/>
    </location>
</feature>
<evidence type="ECO:0000256" key="9">
    <source>
        <dbReference type="ARBA" id="ARBA00023136"/>
    </source>
</evidence>
<feature type="signal peptide" evidence="10">
    <location>
        <begin position="1"/>
        <end position="18"/>
    </location>
</feature>
<evidence type="ECO:0000256" key="3">
    <source>
        <dbReference type="ARBA" id="ARBA00004922"/>
    </source>
</evidence>
<dbReference type="Proteomes" id="UP001479436">
    <property type="component" value="Unassembled WGS sequence"/>
</dbReference>
<comment type="similarity">
    <text evidence="4 10">Belongs to the OST1 family.</text>
</comment>
<feature type="transmembrane region" description="Helical" evidence="10">
    <location>
        <begin position="433"/>
        <end position="450"/>
    </location>
</feature>
<reference evidence="11 12" key="1">
    <citation type="submission" date="2023-04" db="EMBL/GenBank/DDBJ databases">
        <title>Genome of Basidiobolus ranarum AG-B5.</title>
        <authorList>
            <person name="Stajich J.E."/>
            <person name="Carter-House D."/>
            <person name="Gryganskyi A."/>
        </authorList>
    </citation>
    <scope>NUCLEOTIDE SEQUENCE [LARGE SCALE GENOMIC DNA]</scope>
    <source>
        <strain evidence="11 12">AG-B5</strain>
    </source>
</reference>
<comment type="pathway">
    <text evidence="3 10">Protein modification; protein glycosylation.</text>
</comment>
<evidence type="ECO:0000256" key="1">
    <source>
        <dbReference type="ARBA" id="ARBA00002791"/>
    </source>
</evidence>
<name>A0ABR2VXQ4_9FUNG</name>
<comment type="function">
    <text evidence="1 10">Subunit of the oligosaccharyl transferase (OST) complex that catalyzes the initial transfer of a defined glycan (Glc(3)Man(9)GlcNAc(2) in eukaryotes) from the lipid carrier dolichol-pyrophosphate to an asparagine residue within an Asn-X-Ser/Thr consensus motif in nascent polypeptide chains, the first step in protein N-glycosylation. N-glycosylation occurs cotranslationally and the complex associates with the Sec61 complex at the channel-forming translocon complex that mediates protein translocation across the endoplasmic reticulum (ER). All subunits are required for a maximal enzyme activity.</text>
</comment>
<comment type="subunit">
    <text evidence="10">Component of the oligosaccharyltransferase (OST) complex.</text>
</comment>
<evidence type="ECO:0000256" key="7">
    <source>
        <dbReference type="ARBA" id="ARBA00022824"/>
    </source>
</evidence>
<evidence type="ECO:0000256" key="5">
    <source>
        <dbReference type="ARBA" id="ARBA00022692"/>
    </source>
</evidence>
<dbReference type="EMBL" id="JASJQH010007416">
    <property type="protein sequence ID" value="KAK9709322.1"/>
    <property type="molecule type" value="Genomic_DNA"/>
</dbReference>
<comment type="caution">
    <text evidence="11">The sequence shown here is derived from an EMBL/GenBank/DDBJ whole genome shotgun (WGS) entry which is preliminary data.</text>
</comment>
<comment type="subcellular location">
    <subcellularLocation>
        <location evidence="2 10">Endoplasmic reticulum membrane</location>
        <topology evidence="2 10">Single-pass type I membrane protein</topology>
    </subcellularLocation>
</comment>
<proteinExistence type="inferred from homology"/>
<keyword evidence="12" id="KW-1185">Reference proteome</keyword>
<dbReference type="InterPro" id="IPR007676">
    <property type="entry name" value="Ribophorin_I"/>
</dbReference>
<evidence type="ECO:0000313" key="11">
    <source>
        <dbReference type="EMBL" id="KAK9709322.1"/>
    </source>
</evidence>
<dbReference type="PANTHER" id="PTHR21049:SF0">
    <property type="entry name" value="DOLICHYL-DIPHOSPHOOLIGOSACCHARIDE--PROTEIN GLYCOSYLTRANSFERASE SUBUNIT 1"/>
    <property type="match status" value="1"/>
</dbReference>
<keyword evidence="6 10" id="KW-0732">Signal</keyword>
<keyword evidence="9 10" id="KW-0472">Membrane</keyword>
<evidence type="ECO:0000256" key="8">
    <source>
        <dbReference type="ARBA" id="ARBA00022989"/>
    </source>
</evidence>
<keyword evidence="5 10" id="KW-0812">Transmembrane</keyword>
<evidence type="ECO:0000256" key="6">
    <source>
        <dbReference type="ARBA" id="ARBA00022729"/>
    </source>
</evidence>
<keyword evidence="7 10" id="KW-0256">Endoplasmic reticulum</keyword>
<evidence type="ECO:0000256" key="10">
    <source>
        <dbReference type="RuleBase" id="RU361143"/>
    </source>
</evidence>
<protein>
    <recommendedName>
        <fullName evidence="10">Dolichyl-diphosphooligosaccharide--protein glycosyltransferase subunit 1</fullName>
    </recommendedName>
</protein>
<dbReference type="Pfam" id="PF04597">
    <property type="entry name" value="Ribophorin_I"/>
    <property type="match status" value="1"/>
</dbReference>
<accession>A0ABR2VXQ4</accession>